<protein>
    <submittedName>
        <fullName evidence="1">Uncharacterized protein</fullName>
    </submittedName>
</protein>
<name>A0AAE0A0D3_9ROSI</name>
<dbReference type="EMBL" id="JANJYJ010000007">
    <property type="protein sequence ID" value="KAK3198405.1"/>
    <property type="molecule type" value="Genomic_DNA"/>
</dbReference>
<gene>
    <name evidence="1" type="ORF">Dsin_021820</name>
</gene>
<dbReference type="AlphaFoldDB" id="A0AAE0A0D3"/>
<dbReference type="PANTHER" id="PTHR34665">
    <property type="entry name" value="DUF3741 DOMAIN-CONTAINING PROTEIN"/>
    <property type="match status" value="1"/>
</dbReference>
<proteinExistence type="predicted"/>
<comment type="caution">
    <text evidence="1">The sequence shown here is derived from an EMBL/GenBank/DDBJ whole genome shotgun (WGS) entry which is preliminary data.</text>
</comment>
<keyword evidence="2" id="KW-1185">Reference proteome</keyword>
<dbReference type="PANTHER" id="PTHR34665:SF4">
    <property type="entry name" value="DUF3741 DOMAIN-CONTAINING PROTEIN"/>
    <property type="match status" value="1"/>
</dbReference>
<organism evidence="1 2">
    <name type="scientific">Dipteronia sinensis</name>
    <dbReference type="NCBI Taxonomy" id="43782"/>
    <lineage>
        <taxon>Eukaryota</taxon>
        <taxon>Viridiplantae</taxon>
        <taxon>Streptophyta</taxon>
        <taxon>Embryophyta</taxon>
        <taxon>Tracheophyta</taxon>
        <taxon>Spermatophyta</taxon>
        <taxon>Magnoliopsida</taxon>
        <taxon>eudicotyledons</taxon>
        <taxon>Gunneridae</taxon>
        <taxon>Pentapetalae</taxon>
        <taxon>rosids</taxon>
        <taxon>malvids</taxon>
        <taxon>Sapindales</taxon>
        <taxon>Sapindaceae</taxon>
        <taxon>Hippocastanoideae</taxon>
        <taxon>Acereae</taxon>
        <taxon>Dipteronia</taxon>
    </lineage>
</organism>
<dbReference type="Proteomes" id="UP001281410">
    <property type="component" value="Unassembled WGS sequence"/>
</dbReference>
<accession>A0AAE0A0D3</accession>
<reference evidence="1" key="1">
    <citation type="journal article" date="2023" name="Plant J.">
        <title>Genome sequences and population genomics provide insights into the demographic history, inbreeding, and mutation load of two 'living fossil' tree species of Dipteronia.</title>
        <authorList>
            <person name="Feng Y."/>
            <person name="Comes H.P."/>
            <person name="Chen J."/>
            <person name="Zhu S."/>
            <person name="Lu R."/>
            <person name="Zhang X."/>
            <person name="Li P."/>
            <person name="Qiu J."/>
            <person name="Olsen K.M."/>
            <person name="Qiu Y."/>
        </authorList>
    </citation>
    <scope>NUCLEOTIDE SEQUENCE</scope>
    <source>
        <strain evidence="1">NBL</strain>
    </source>
</reference>
<evidence type="ECO:0000313" key="2">
    <source>
        <dbReference type="Proteomes" id="UP001281410"/>
    </source>
</evidence>
<evidence type="ECO:0000313" key="1">
    <source>
        <dbReference type="EMBL" id="KAK3198405.1"/>
    </source>
</evidence>
<sequence length="115" mass="12885">MPLKRNFQLFQGDKKTPRGGIANNTDALSIVKAAAWAWYQHGSGSGRKPDQGEFVITRTTDQRVANYKPSRYKLQAMKIIEEEDTILETSSSSGPIQLITIPFLTTTRLILFPTN</sequence>